<name>A0A6B0TZX6_9RHOB</name>
<keyword evidence="11" id="KW-0449">Lipoprotein</keyword>
<dbReference type="Pfam" id="PF00795">
    <property type="entry name" value="CN_hydrolase"/>
    <property type="match status" value="1"/>
</dbReference>
<dbReference type="GO" id="GO:0042158">
    <property type="term" value="P:lipoprotein biosynthetic process"/>
    <property type="evidence" value="ECO:0007669"/>
    <property type="project" value="UniProtKB-UniRule"/>
</dbReference>
<evidence type="ECO:0000256" key="6">
    <source>
        <dbReference type="ARBA" id="ARBA00022989"/>
    </source>
</evidence>
<dbReference type="InterPro" id="IPR004563">
    <property type="entry name" value="Apolipo_AcylTrfase"/>
</dbReference>
<protein>
    <recommendedName>
        <fullName evidence="9">Apolipoprotein N-acyltransferase</fullName>
        <shortName evidence="9">ALP N-acyltransferase</shortName>
        <ecNumber evidence="9">2.3.1.269</ecNumber>
    </recommendedName>
</protein>
<evidence type="ECO:0000259" key="10">
    <source>
        <dbReference type="PROSITE" id="PS50263"/>
    </source>
</evidence>
<evidence type="ECO:0000256" key="9">
    <source>
        <dbReference type="HAMAP-Rule" id="MF_01148"/>
    </source>
</evidence>
<dbReference type="PANTHER" id="PTHR38686:SF1">
    <property type="entry name" value="APOLIPOPROTEIN N-ACYLTRANSFERASE"/>
    <property type="match status" value="1"/>
</dbReference>
<dbReference type="InterPro" id="IPR036526">
    <property type="entry name" value="C-N_Hydrolase_sf"/>
</dbReference>
<feature type="transmembrane region" description="Helical" evidence="9">
    <location>
        <begin position="474"/>
        <end position="491"/>
    </location>
</feature>
<keyword evidence="5 9" id="KW-0812">Transmembrane</keyword>
<feature type="domain" description="CN hydrolase" evidence="10">
    <location>
        <begin position="218"/>
        <end position="461"/>
    </location>
</feature>
<feature type="transmembrane region" description="Helical" evidence="9">
    <location>
        <begin position="181"/>
        <end position="200"/>
    </location>
</feature>
<dbReference type="Gene3D" id="3.60.110.10">
    <property type="entry name" value="Carbon-nitrogen hydrolase"/>
    <property type="match status" value="1"/>
</dbReference>
<evidence type="ECO:0000256" key="7">
    <source>
        <dbReference type="ARBA" id="ARBA00023136"/>
    </source>
</evidence>
<reference evidence="11 12" key="1">
    <citation type="submission" date="2019-12" db="EMBL/GenBank/DDBJ databases">
        <title>Strain KN286 was isolated from seawater, which was collected from Caroline Seamount in the tropical western Pacific.</title>
        <authorList>
            <person name="Wang Q."/>
        </authorList>
    </citation>
    <scope>NUCLEOTIDE SEQUENCE [LARGE SCALE GENOMIC DNA]</scope>
    <source>
        <strain evidence="11 12">KN286</strain>
    </source>
</reference>
<comment type="pathway">
    <text evidence="9">Protein modification; lipoprotein biosynthesis (N-acyl transfer).</text>
</comment>
<evidence type="ECO:0000256" key="2">
    <source>
        <dbReference type="ARBA" id="ARBA00010065"/>
    </source>
</evidence>
<comment type="caution">
    <text evidence="11">The sequence shown here is derived from an EMBL/GenBank/DDBJ whole genome shotgun (WGS) entry which is preliminary data.</text>
</comment>
<sequence length="499" mass="53017">MGFLGPVFTGALLGLVQAPFGLWPFFVVALPLAYVAIARTARARSAAWTGWRIGLGYFAITLFWIVEPFLVDPVRHGWMAPFALAGMAGGLALFWAAGFALARAVARPGPWLALALAAGWALSDLGRAWLLTGFPWALPAYGWIGVPPAQMLALAGPHGLGLLTLLAGLLPASFALRRTRLAAAACALACVALLWGWGAARIADTPEPATDAPVLRIVQPNAPQRLKWDPDWIPTFYGRLLDLSAAPADPPPDLVIWPETAVPVLLGRNPEVQAEMAAATGGAPLVTGIRRVEPAGEIYRWFNTLAVLGEGGAVLTRFDKAHLVPFGEYMPFRRTAERAGLGALVGLAGSFSAGPGQARIDLPGVPPFQPLICYEAIFPQEMLRGPERPDWLLQITNDAWFGTYAGPFQHLAQARARAIEQGLPLVRSANTGISAVIDASGVLVDELPLGEAGRIDAPLPPPRAPTLYARASDLPILVLMLLLLGLSGAMSRKAVARSR</sequence>
<keyword evidence="12" id="KW-1185">Reference proteome</keyword>
<proteinExistence type="inferred from homology"/>
<accession>A0A6B0TZX6</accession>
<comment type="similarity">
    <text evidence="2 9">Belongs to the CN hydrolase family. Apolipoprotein N-acyltransferase subfamily.</text>
</comment>
<evidence type="ECO:0000256" key="5">
    <source>
        <dbReference type="ARBA" id="ARBA00022692"/>
    </source>
</evidence>
<evidence type="ECO:0000313" key="12">
    <source>
        <dbReference type="Proteomes" id="UP000436016"/>
    </source>
</evidence>
<dbReference type="InterPro" id="IPR045378">
    <property type="entry name" value="LNT_N"/>
</dbReference>
<dbReference type="GO" id="GO:0016410">
    <property type="term" value="F:N-acyltransferase activity"/>
    <property type="evidence" value="ECO:0007669"/>
    <property type="project" value="UniProtKB-UniRule"/>
</dbReference>
<dbReference type="AlphaFoldDB" id="A0A6B0TZX6"/>
<organism evidence="11 12">
    <name type="scientific">Oceanomicrobium pacificus</name>
    <dbReference type="NCBI Taxonomy" id="2692916"/>
    <lineage>
        <taxon>Bacteria</taxon>
        <taxon>Pseudomonadati</taxon>
        <taxon>Pseudomonadota</taxon>
        <taxon>Alphaproteobacteria</taxon>
        <taxon>Rhodobacterales</taxon>
        <taxon>Paracoccaceae</taxon>
        <taxon>Oceanomicrobium</taxon>
    </lineage>
</organism>
<dbReference type="Pfam" id="PF20154">
    <property type="entry name" value="LNT_N"/>
    <property type="match status" value="1"/>
</dbReference>
<keyword evidence="6 9" id="KW-1133">Transmembrane helix</keyword>
<dbReference type="SUPFAM" id="SSF56317">
    <property type="entry name" value="Carbon-nitrogen hydrolase"/>
    <property type="match status" value="1"/>
</dbReference>
<comment type="subcellular location">
    <subcellularLocation>
        <location evidence="1 9">Cell membrane</location>
        <topology evidence="1 9">Multi-pass membrane protein</topology>
    </subcellularLocation>
</comment>
<dbReference type="RefSeq" id="WP_160851822.1">
    <property type="nucleotide sequence ID" value="NZ_WUWG01000001.1"/>
</dbReference>
<keyword evidence="3 9" id="KW-1003">Cell membrane</keyword>
<dbReference type="InterPro" id="IPR003010">
    <property type="entry name" value="C-N_Hydrolase"/>
</dbReference>
<evidence type="ECO:0000256" key="4">
    <source>
        <dbReference type="ARBA" id="ARBA00022679"/>
    </source>
</evidence>
<feature type="transmembrane region" description="Helical" evidence="9">
    <location>
        <begin position="78"/>
        <end position="99"/>
    </location>
</feature>
<comment type="function">
    <text evidence="9">Catalyzes the phospholipid dependent N-acylation of the N-terminal cysteine of apolipoprotein, the last step in lipoprotein maturation.</text>
</comment>
<keyword evidence="8 9" id="KW-0012">Acyltransferase</keyword>
<dbReference type="HAMAP" id="MF_01148">
    <property type="entry name" value="Lnt"/>
    <property type="match status" value="1"/>
</dbReference>
<dbReference type="EC" id="2.3.1.269" evidence="9"/>
<dbReference type="EMBL" id="WUWG01000001">
    <property type="protein sequence ID" value="MXU64441.1"/>
    <property type="molecule type" value="Genomic_DNA"/>
</dbReference>
<dbReference type="GO" id="GO:0005886">
    <property type="term" value="C:plasma membrane"/>
    <property type="evidence" value="ECO:0007669"/>
    <property type="project" value="UniProtKB-SubCell"/>
</dbReference>
<dbReference type="NCBIfam" id="TIGR00546">
    <property type="entry name" value="lnt"/>
    <property type="match status" value="1"/>
</dbReference>
<evidence type="ECO:0000256" key="3">
    <source>
        <dbReference type="ARBA" id="ARBA00022475"/>
    </source>
</evidence>
<feature type="transmembrane region" description="Helical" evidence="9">
    <location>
        <begin position="151"/>
        <end position="174"/>
    </location>
</feature>
<keyword evidence="7 9" id="KW-0472">Membrane</keyword>
<gene>
    <name evidence="9 11" type="primary">lnt</name>
    <name evidence="11" type="ORF">GSH16_03200</name>
</gene>
<dbReference type="CDD" id="cd07571">
    <property type="entry name" value="ALP_N-acyl_transferase"/>
    <property type="match status" value="1"/>
</dbReference>
<feature type="transmembrane region" description="Helical" evidence="9">
    <location>
        <begin position="49"/>
        <end position="66"/>
    </location>
</feature>
<comment type="catalytic activity">
    <reaction evidence="9">
        <text>N-terminal S-1,2-diacyl-sn-glyceryl-L-cysteinyl-[lipoprotein] + a glycerophospholipid = N-acyl-S-1,2-diacyl-sn-glyceryl-L-cysteinyl-[lipoprotein] + a 2-acyl-sn-glycero-3-phospholipid + H(+)</text>
        <dbReference type="Rhea" id="RHEA:48228"/>
        <dbReference type="Rhea" id="RHEA-COMP:14681"/>
        <dbReference type="Rhea" id="RHEA-COMP:14684"/>
        <dbReference type="ChEBI" id="CHEBI:15378"/>
        <dbReference type="ChEBI" id="CHEBI:136912"/>
        <dbReference type="ChEBI" id="CHEBI:140656"/>
        <dbReference type="ChEBI" id="CHEBI:140657"/>
        <dbReference type="ChEBI" id="CHEBI:140660"/>
        <dbReference type="EC" id="2.3.1.269"/>
    </reaction>
</comment>
<evidence type="ECO:0000313" key="11">
    <source>
        <dbReference type="EMBL" id="MXU64441.1"/>
    </source>
</evidence>
<keyword evidence="4 9" id="KW-0808">Transferase</keyword>
<evidence type="ECO:0000256" key="1">
    <source>
        <dbReference type="ARBA" id="ARBA00004651"/>
    </source>
</evidence>
<evidence type="ECO:0000256" key="8">
    <source>
        <dbReference type="ARBA" id="ARBA00023315"/>
    </source>
</evidence>
<dbReference type="UniPathway" id="UPA00666"/>
<dbReference type="PANTHER" id="PTHR38686">
    <property type="entry name" value="APOLIPOPROTEIN N-ACYLTRANSFERASE"/>
    <property type="match status" value="1"/>
</dbReference>
<dbReference type="PROSITE" id="PS50263">
    <property type="entry name" value="CN_HYDROLASE"/>
    <property type="match status" value="1"/>
</dbReference>
<dbReference type="Proteomes" id="UP000436016">
    <property type="component" value="Unassembled WGS sequence"/>
</dbReference>
<feature type="transmembrane region" description="Helical" evidence="9">
    <location>
        <begin position="111"/>
        <end position="131"/>
    </location>
</feature>
<feature type="transmembrane region" description="Helical" evidence="9">
    <location>
        <begin position="20"/>
        <end position="37"/>
    </location>
</feature>